<name>A0ACC2RR37_9FUNG</name>
<evidence type="ECO:0000313" key="1">
    <source>
        <dbReference type="EMBL" id="KAJ9052552.1"/>
    </source>
</evidence>
<protein>
    <submittedName>
        <fullName evidence="1">Uncharacterized protein</fullName>
    </submittedName>
</protein>
<keyword evidence="2" id="KW-1185">Reference proteome</keyword>
<evidence type="ECO:0000313" key="2">
    <source>
        <dbReference type="Proteomes" id="UP001165960"/>
    </source>
</evidence>
<accession>A0ACC2RR37</accession>
<proteinExistence type="predicted"/>
<organism evidence="1 2">
    <name type="scientific">Entomophthora muscae</name>
    <dbReference type="NCBI Taxonomy" id="34485"/>
    <lineage>
        <taxon>Eukaryota</taxon>
        <taxon>Fungi</taxon>
        <taxon>Fungi incertae sedis</taxon>
        <taxon>Zoopagomycota</taxon>
        <taxon>Entomophthoromycotina</taxon>
        <taxon>Entomophthoromycetes</taxon>
        <taxon>Entomophthorales</taxon>
        <taxon>Entomophthoraceae</taxon>
        <taxon>Entomophthora</taxon>
    </lineage>
</organism>
<gene>
    <name evidence="1" type="ORF">DSO57_1033044</name>
</gene>
<sequence length="148" mass="16511">MSTQDIASLIKSFNQFRANSRDADTKFNGNTHQLMKDLQKHFGKKGTDAGEIIKALGKPDQMAPQIPEITRDEILKKSDSEAADAKMPGGIMPPLAPGPFMGTSISDSGSSDSYYLVYEWRGKHDYMYFKVNAQTEKVISSDWYHALD</sequence>
<dbReference type="Proteomes" id="UP001165960">
    <property type="component" value="Unassembled WGS sequence"/>
</dbReference>
<comment type="caution">
    <text evidence="1">The sequence shown here is derived from an EMBL/GenBank/DDBJ whole genome shotgun (WGS) entry which is preliminary data.</text>
</comment>
<reference evidence="1" key="1">
    <citation type="submission" date="2022-04" db="EMBL/GenBank/DDBJ databases">
        <title>Genome of the entomopathogenic fungus Entomophthora muscae.</title>
        <authorList>
            <person name="Elya C."/>
            <person name="Lovett B.R."/>
            <person name="Lee E."/>
            <person name="Macias A.M."/>
            <person name="Hajek A.E."/>
            <person name="De Bivort B.L."/>
            <person name="Kasson M.T."/>
            <person name="De Fine Licht H.H."/>
            <person name="Stajich J.E."/>
        </authorList>
    </citation>
    <scope>NUCLEOTIDE SEQUENCE</scope>
    <source>
        <strain evidence="1">Berkeley</strain>
    </source>
</reference>
<dbReference type="EMBL" id="QTSX02006645">
    <property type="protein sequence ID" value="KAJ9052552.1"/>
    <property type="molecule type" value="Genomic_DNA"/>
</dbReference>